<organism evidence="1 2">
    <name type="scientific">Microbacterium suwonense</name>
    <dbReference type="NCBI Taxonomy" id="683047"/>
    <lineage>
        <taxon>Bacteria</taxon>
        <taxon>Bacillati</taxon>
        <taxon>Actinomycetota</taxon>
        <taxon>Actinomycetes</taxon>
        <taxon>Micrococcales</taxon>
        <taxon>Microbacteriaceae</taxon>
        <taxon>Microbacterium</taxon>
    </lineage>
</organism>
<dbReference type="RefSeq" id="WP_286302158.1">
    <property type="nucleotide sequence ID" value="NZ_AP027728.1"/>
</dbReference>
<accession>A0ABM8FRL2</accession>
<dbReference type="Gene3D" id="1.10.10.10">
    <property type="entry name" value="Winged helix-like DNA-binding domain superfamily/Winged helix DNA-binding domain"/>
    <property type="match status" value="1"/>
</dbReference>
<dbReference type="Proteomes" id="UP001321543">
    <property type="component" value="Chromosome"/>
</dbReference>
<evidence type="ECO:0000313" key="2">
    <source>
        <dbReference type="Proteomes" id="UP001321543"/>
    </source>
</evidence>
<evidence type="ECO:0000313" key="1">
    <source>
        <dbReference type="EMBL" id="BDZ38313.1"/>
    </source>
</evidence>
<sequence>MSRRGYIHRLKGVSGISVEILPQGTELIETAAPGLEAAVQQHLIDQLGDADAHALRALLQRLDTSD</sequence>
<protein>
    <recommendedName>
        <fullName evidence="3">MarR family transcriptional regulator</fullName>
    </recommendedName>
</protein>
<keyword evidence="2" id="KW-1185">Reference proteome</keyword>
<dbReference type="InterPro" id="IPR036388">
    <property type="entry name" value="WH-like_DNA-bd_sf"/>
</dbReference>
<reference evidence="2" key="1">
    <citation type="journal article" date="2019" name="Int. J. Syst. Evol. Microbiol.">
        <title>The Global Catalogue of Microorganisms (GCM) 10K type strain sequencing project: providing services to taxonomists for standard genome sequencing and annotation.</title>
        <authorList>
            <consortium name="The Broad Institute Genomics Platform"/>
            <consortium name="The Broad Institute Genome Sequencing Center for Infectious Disease"/>
            <person name="Wu L."/>
            <person name="Ma J."/>
        </authorList>
    </citation>
    <scope>NUCLEOTIDE SEQUENCE [LARGE SCALE GENOMIC DNA]</scope>
    <source>
        <strain evidence="2">NBRC 106310</strain>
    </source>
</reference>
<gene>
    <name evidence="1" type="ORF">GCM10025863_09270</name>
</gene>
<proteinExistence type="predicted"/>
<dbReference type="EMBL" id="AP027728">
    <property type="protein sequence ID" value="BDZ38313.1"/>
    <property type="molecule type" value="Genomic_DNA"/>
</dbReference>
<name>A0ABM8FRL2_9MICO</name>
<evidence type="ECO:0008006" key="3">
    <source>
        <dbReference type="Google" id="ProtNLM"/>
    </source>
</evidence>